<dbReference type="SMART" id="SM00971">
    <property type="entry name" value="SATase_N"/>
    <property type="match status" value="7"/>
</dbReference>
<evidence type="ECO:0000259" key="1">
    <source>
        <dbReference type="SMART" id="SM00971"/>
    </source>
</evidence>
<organism evidence="2 3">
    <name type="scientific">Buddleja alternifolia</name>
    <dbReference type="NCBI Taxonomy" id="168488"/>
    <lineage>
        <taxon>Eukaryota</taxon>
        <taxon>Viridiplantae</taxon>
        <taxon>Streptophyta</taxon>
        <taxon>Embryophyta</taxon>
        <taxon>Tracheophyta</taxon>
        <taxon>Spermatophyta</taxon>
        <taxon>Magnoliopsida</taxon>
        <taxon>eudicotyledons</taxon>
        <taxon>Gunneridae</taxon>
        <taxon>Pentapetalae</taxon>
        <taxon>asterids</taxon>
        <taxon>lamiids</taxon>
        <taxon>Lamiales</taxon>
        <taxon>Scrophulariaceae</taxon>
        <taxon>Buddlejeae</taxon>
        <taxon>Buddleja</taxon>
    </lineage>
</organism>
<feature type="domain" description="Serine acetyltransferase N-terminal" evidence="1">
    <location>
        <begin position="216"/>
        <end position="318"/>
    </location>
</feature>
<protein>
    <recommendedName>
        <fullName evidence="1">Serine acetyltransferase N-terminal domain-containing protein</fullName>
    </recommendedName>
</protein>
<dbReference type="Gene3D" id="2.160.10.10">
    <property type="entry name" value="Hexapeptide repeat proteins"/>
    <property type="match status" value="2"/>
</dbReference>
<feature type="domain" description="Serine acetyltransferase N-terminal" evidence="1">
    <location>
        <begin position="1179"/>
        <end position="1266"/>
    </location>
</feature>
<feature type="domain" description="Serine acetyltransferase N-terminal" evidence="1">
    <location>
        <begin position="1025"/>
        <end position="1120"/>
    </location>
</feature>
<feature type="domain" description="Serine acetyltransferase N-terminal" evidence="1">
    <location>
        <begin position="430"/>
        <end position="531"/>
    </location>
</feature>
<dbReference type="PANTHER" id="PTHR42811">
    <property type="entry name" value="SERINE ACETYLTRANSFERASE"/>
    <property type="match status" value="1"/>
</dbReference>
<evidence type="ECO:0000313" key="2">
    <source>
        <dbReference type="EMBL" id="KAG8364718.1"/>
    </source>
</evidence>
<feature type="domain" description="Serine acetyltransferase N-terminal" evidence="1">
    <location>
        <begin position="896"/>
        <end position="981"/>
    </location>
</feature>
<dbReference type="SUPFAM" id="SSF51161">
    <property type="entry name" value="Trimeric LpxA-like enzymes"/>
    <property type="match status" value="10"/>
</dbReference>
<evidence type="ECO:0000313" key="3">
    <source>
        <dbReference type="Proteomes" id="UP000826271"/>
    </source>
</evidence>
<gene>
    <name evidence="2" type="ORF">BUALT_Bualt18G0027900</name>
</gene>
<dbReference type="InterPro" id="IPR011004">
    <property type="entry name" value="Trimer_LpxA-like_sf"/>
</dbReference>
<dbReference type="EMBL" id="WHWC01000018">
    <property type="protein sequence ID" value="KAG8364718.1"/>
    <property type="molecule type" value="Genomic_DNA"/>
</dbReference>
<dbReference type="GO" id="GO:0006535">
    <property type="term" value="P:cysteine biosynthetic process from serine"/>
    <property type="evidence" value="ECO:0007669"/>
    <property type="project" value="InterPro"/>
</dbReference>
<accession>A0AAV6WCD9</accession>
<keyword evidence="3" id="KW-1185">Reference proteome</keyword>
<comment type="caution">
    <text evidence="2">The sequence shown here is derived from an EMBL/GenBank/DDBJ whole genome shotgun (WGS) entry which is preliminary data.</text>
</comment>
<sequence length="1521" mass="167248">MNLDRKEHDITFSVRVKQEDPASISHVQCFLKVKGFIACQCYRIAHDLWANGRKASALLIQNRVSEIFATDIHPGIGAGSMVLKSVPAGSIVVGNSARLIGVELSIFIRFKHCTSTNAASICFLFKLSTSTKATYYETGFPRLSSPLPIHEKNSKSPGDDLLLLMKKKVLTEDREIMEAIIDDLRVVKQKDPASISHDQSKIGAGSMVLKPVPAGSIVVEKVKLDVEQEPLLSEYYFCTILAHNSMEGALANSLSLKLSTSSLPSDTLYQLFFGVLTEDREIMEAVIDDLRVVKQKDPASISHVQCFLKFKGFIACQCYRIAHDLWANGRKASAVLIRNRVSEIFATDIHPGIGAGSMVLKPVLAGSIVVGNPAWLIGVEHSTSTNAACIRFLFKHSTSTKATYYETGFPCLSSPLPIHVKNLKSPGVDLWLLMKEEVKLDVEQEPLLSKYYLSTILAHNSMEGALANSLSLKLILAHNTLSQLFFGVLTADREIMEAVINDLRVVKQKDPASISHVQFFLKVKGFIACKCYRRAHDLWANGRKASALLIQNRVSEIFATDIHPGIGEGSMVLKPVPARSILVGNPARMIICMSAIHFHPIQALYFEESWDDLLLLMKEKVKLDVEQEPLLSEYYFCTILALNSMEGALSNSLSLKLSTSSLPSDTLCQLFLGVITEDQEIMEAVIDDLRIAHDLWANGRKASALSIQNRVSEIFATDIHLGIGAGSMVLKPVSAGSIVVGNPARLIAVELSIFIPFNHSTSTNAACIRFLFKHSPSTKATYYETGFPCLSYPMPIHEKNSKSPEEDLSHLMKEEVKSSFICLQSIFIPFKHSTSTNAACIRFLFKHSTCTNAGCIRFLFKHSTSTKATYYETGFPCLSSPLPIHEKISKSPGVDLWMLMKEEVKLDIEQEPLLSEYYFSTILAHNSTEGALANTLSLKQSTFSLPSDTPSQLFLGVLTEDQKIMEAVIDDLRVAKEKNLAKYLKYLPLIFILGQKLEKEIFSILGWVGDGVVIRMGTCALGNIRVQNEAKIGAGSMALKPVPAGSTVGGVVANSLSLKQSTSSLPSDTLYQLFLKDVTEDQEIMEDVIDDLRVVEEKDPTSISHVQCFLKVNGFLACQCYRIAHDLWANGRKASAVLIQNRVSEIFATDIHPGARNGKGIFLDHGMGSMVLKPVPAGSIVVEKVKLDVEQEPHLSEYYFCTILAHNSMEGALANSLSLKLSTSSLPSDTLYQLFFGVLTEDREIMEAVIDDLRVVKKASALLIQNRVSEIFATDIHPGIGAGSMVLKPVPAGSIVVGNPARLIGVEHSTSTKATYYETGFPCLSSPLPIHVKNSKSPGVDLWLLMKEEVKLDVEQEPLLSKYYLSTILAHNSMEGALANSLSLKLILAHNTLYQLFFGVLTADREIMEAVINDLRVVKQKDPASISHVQFFLKVKGFIACKCYRIAHDLWANGRKASALLIQNRVSEIFATDIHPGIGEGSMVLKPVPARSILVGNPARLIGVEVNPVNMVPKLLLVVTS</sequence>
<name>A0AAV6WCD9_9LAMI</name>
<dbReference type="Proteomes" id="UP000826271">
    <property type="component" value="Unassembled WGS sequence"/>
</dbReference>
<dbReference type="GO" id="GO:0009001">
    <property type="term" value="F:serine O-acetyltransferase activity"/>
    <property type="evidence" value="ECO:0007669"/>
    <property type="project" value="InterPro"/>
</dbReference>
<dbReference type="InterPro" id="IPR042122">
    <property type="entry name" value="Ser_AcTrfase_N_sf"/>
</dbReference>
<proteinExistence type="predicted"/>
<reference evidence="2" key="1">
    <citation type="submission" date="2019-10" db="EMBL/GenBank/DDBJ databases">
        <authorList>
            <person name="Zhang R."/>
            <person name="Pan Y."/>
            <person name="Wang J."/>
            <person name="Ma R."/>
            <person name="Yu S."/>
        </authorList>
    </citation>
    <scope>NUCLEOTIDE SEQUENCE</scope>
    <source>
        <strain evidence="2">LA-IB0</strain>
        <tissue evidence="2">Leaf</tissue>
    </source>
</reference>
<dbReference type="GO" id="GO:0005737">
    <property type="term" value="C:cytoplasm"/>
    <property type="evidence" value="ECO:0007669"/>
    <property type="project" value="InterPro"/>
</dbReference>
<feature type="domain" description="Serine acetyltransferase N-terminal" evidence="1">
    <location>
        <begin position="1342"/>
        <end position="1443"/>
    </location>
</feature>
<dbReference type="Gene3D" id="1.10.3130.10">
    <property type="entry name" value="serine acetyltransferase, domain 1"/>
    <property type="match status" value="8"/>
</dbReference>
<dbReference type="Pfam" id="PF06426">
    <property type="entry name" value="SATase_N"/>
    <property type="match status" value="7"/>
</dbReference>
<feature type="domain" description="Serine acetyltransferase N-terminal" evidence="1">
    <location>
        <begin position="617"/>
        <end position="697"/>
    </location>
</feature>
<dbReference type="InterPro" id="IPR010493">
    <property type="entry name" value="Ser_AcTrfase_N"/>
</dbReference>